<reference evidence="1" key="1">
    <citation type="submission" date="2020-11" db="EMBL/GenBank/DDBJ databases">
        <authorList>
            <person name="Tran Van P."/>
        </authorList>
    </citation>
    <scope>NUCLEOTIDE SEQUENCE</scope>
</reference>
<dbReference type="EMBL" id="OB794013">
    <property type="protein sequence ID" value="CAD7429240.1"/>
    <property type="molecule type" value="Genomic_DNA"/>
</dbReference>
<evidence type="ECO:0000313" key="1">
    <source>
        <dbReference type="EMBL" id="CAD7429240.1"/>
    </source>
</evidence>
<accession>A0A7R9E8X1</accession>
<gene>
    <name evidence="1" type="ORF">TMSB3V08_LOCUS6020</name>
</gene>
<dbReference type="AlphaFoldDB" id="A0A7R9E8X1"/>
<name>A0A7R9E8X1_9NEOP</name>
<proteinExistence type="predicted"/>
<organism evidence="1">
    <name type="scientific">Timema monikensis</name>
    <dbReference type="NCBI Taxonomy" id="170555"/>
    <lineage>
        <taxon>Eukaryota</taxon>
        <taxon>Metazoa</taxon>
        <taxon>Ecdysozoa</taxon>
        <taxon>Arthropoda</taxon>
        <taxon>Hexapoda</taxon>
        <taxon>Insecta</taxon>
        <taxon>Pterygota</taxon>
        <taxon>Neoptera</taxon>
        <taxon>Polyneoptera</taxon>
        <taxon>Phasmatodea</taxon>
        <taxon>Timematodea</taxon>
        <taxon>Timematoidea</taxon>
        <taxon>Timematidae</taxon>
        <taxon>Timema</taxon>
    </lineage>
</organism>
<sequence length="80" mass="9039">MEPRWRGRIVERALLGTDRRQRLVETDRQTDASMKHVRLLPAGNVARSAVLVTRVVWLCLAISPRGLLSLAHLARDKTIA</sequence>
<protein>
    <submittedName>
        <fullName evidence="1">Uncharacterized protein</fullName>
    </submittedName>
</protein>